<dbReference type="GO" id="GO:0030170">
    <property type="term" value="F:pyridoxal phosphate binding"/>
    <property type="evidence" value="ECO:0007669"/>
    <property type="project" value="UniProtKB-ARBA"/>
</dbReference>
<comment type="similarity">
    <text evidence="2">Belongs to the DegT/DnrJ/EryC1 family.</text>
</comment>
<protein>
    <recommendedName>
        <fullName evidence="4">Transcriptional regulator</fullName>
    </recommendedName>
</protein>
<reference evidence="3" key="1">
    <citation type="submission" date="2018-05" db="EMBL/GenBank/DDBJ databases">
        <authorList>
            <person name="Lanie J.A."/>
            <person name="Ng W.-L."/>
            <person name="Kazmierczak K.M."/>
            <person name="Andrzejewski T.M."/>
            <person name="Davidsen T.M."/>
            <person name="Wayne K.J."/>
            <person name="Tettelin H."/>
            <person name="Glass J.I."/>
            <person name="Rusch D."/>
            <person name="Podicherti R."/>
            <person name="Tsui H.-C.T."/>
            <person name="Winkler M.E."/>
        </authorList>
    </citation>
    <scope>NUCLEOTIDE SEQUENCE</scope>
</reference>
<dbReference type="EMBL" id="UINC01000770">
    <property type="protein sequence ID" value="SUZ60868.1"/>
    <property type="molecule type" value="Genomic_DNA"/>
</dbReference>
<accession>A0A381P3R6</accession>
<dbReference type="GO" id="GO:0008483">
    <property type="term" value="F:transaminase activity"/>
    <property type="evidence" value="ECO:0007669"/>
    <property type="project" value="TreeGrafter"/>
</dbReference>
<dbReference type="Gene3D" id="3.40.640.10">
    <property type="entry name" value="Type I PLP-dependent aspartate aminotransferase-like (Major domain)"/>
    <property type="match status" value="1"/>
</dbReference>
<keyword evidence="1" id="KW-0663">Pyridoxal phosphate</keyword>
<dbReference type="Gene3D" id="3.90.1150.10">
    <property type="entry name" value="Aspartate Aminotransferase, domain 1"/>
    <property type="match status" value="1"/>
</dbReference>
<evidence type="ECO:0008006" key="4">
    <source>
        <dbReference type="Google" id="ProtNLM"/>
    </source>
</evidence>
<evidence type="ECO:0000313" key="3">
    <source>
        <dbReference type="EMBL" id="SUZ60868.1"/>
    </source>
</evidence>
<dbReference type="FunFam" id="3.40.640.10:FF:000089">
    <property type="entry name" value="Aminotransferase, DegT/DnrJ/EryC1/StrS family"/>
    <property type="match status" value="1"/>
</dbReference>
<dbReference type="PANTHER" id="PTHR30244">
    <property type="entry name" value="TRANSAMINASE"/>
    <property type="match status" value="1"/>
</dbReference>
<dbReference type="InterPro" id="IPR015424">
    <property type="entry name" value="PyrdxlP-dep_Trfase"/>
</dbReference>
<dbReference type="Pfam" id="PF01041">
    <property type="entry name" value="DegT_DnrJ_EryC1"/>
    <property type="match status" value="1"/>
</dbReference>
<evidence type="ECO:0000256" key="2">
    <source>
        <dbReference type="ARBA" id="ARBA00037999"/>
    </source>
</evidence>
<dbReference type="InterPro" id="IPR015422">
    <property type="entry name" value="PyrdxlP-dep_Trfase_small"/>
</dbReference>
<dbReference type="InterPro" id="IPR015421">
    <property type="entry name" value="PyrdxlP-dep_Trfase_major"/>
</dbReference>
<dbReference type="SUPFAM" id="SSF53383">
    <property type="entry name" value="PLP-dependent transferases"/>
    <property type="match status" value="1"/>
</dbReference>
<gene>
    <name evidence="3" type="ORF">METZ01_LOCUS13722</name>
</gene>
<organism evidence="3">
    <name type="scientific">marine metagenome</name>
    <dbReference type="NCBI Taxonomy" id="408172"/>
    <lineage>
        <taxon>unclassified sequences</taxon>
        <taxon>metagenomes</taxon>
        <taxon>ecological metagenomes</taxon>
    </lineage>
</organism>
<proteinExistence type="inferred from homology"/>
<evidence type="ECO:0000256" key="1">
    <source>
        <dbReference type="ARBA" id="ARBA00022898"/>
    </source>
</evidence>
<name>A0A381P3R6_9ZZZZ</name>
<sequence length="502" mass="56046">MEILLHQDYLVQALSSREDSGVMHLCNTRRCKGWVASTTISSLMQELTKEDRKKVKTLLDQLSVVTPTPGDLVEALKDECFEEKLALILVRSCGFDAVVSASPEKFSSDDVPVFTSEQLEAKINEPLDPVSNVKLLDIPASYHQILNDAENEIADTIRTGQFILGSKVTELEEKIADYCQTTFAVGVSSGTDALLISLMAAGIGEGDEVITSPYTFFATVGSIIRAGAKPLFVDINDVTFNIKVEHIERCITSKTKAIMPVHLYGQCADMDPIMDLAKKHNLTVIEDAAQSIGSEYKNKKAGSLGDMGCFSFFPAKNLGAFGDGGIVTTSSEELYEKLKVLRVHGSKPKYYHKTIGGNFRLDALQAGIVKAKLDYLEGWTKKRRQNSTIYNQLLQQNALTQYIQLPPEVFPRHVFNQYVIRIGNRRDELRSFLNENNIGCEIYYPLPLHTQECFQSLGYKKGDFPESEKAADETLALPISHEISREQQEYVVENIRRFFLGD</sequence>
<dbReference type="PANTHER" id="PTHR30244:SF36">
    <property type="entry name" value="3-OXO-GLUCOSE-6-PHOSPHATE:GLUTAMATE AMINOTRANSFERASE"/>
    <property type="match status" value="1"/>
</dbReference>
<dbReference type="CDD" id="cd00616">
    <property type="entry name" value="AHBA_syn"/>
    <property type="match status" value="1"/>
</dbReference>
<dbReference type="GO" id="GO:0000271">
    <property type="term" value="P:polysaccharide biosynthetic process"/>
    <property type="evidence" value="ECO:0007669"/>
    <property type="project" value="TreeGrafter"/>
</dbReference>
<dbReference type="AlphaFoldDB" id="A0A381P3R6"/>
<dbReference type="InterPro" id="IPR000653">
    <property type="entry name" value="DegT/StrS_aminotransferase"/>
</dbReference>